<reference evidence="3" key="1">
    <citation type="journal article" date="2019" name="Int. J. Syst. Evol. Microbiol.">
        <title>The Global Catalogue of Microorganisms (GCM) 10K type strain sequencing project: providing services to taxonomists for standard genome sequencing and annotation.</title>
        <authorList>
            <consortium name="The Broad Institute Genomics Platform"/>
            <consortium name="The Broad Institute Genome Sequencing Center for Infectious Disease"/>
            <person name="Wu L."/>
            <person name="Ma J."/>
        </authorList>
    </citation>
    <scope>NUCLEOTIDE SEQUENCE [LARGE SCALE GENOMIC DNA]</scope>
    <source>
        <strain evidence="3">KCTC 42424</strain>
    </source>
</reference>
<keyword evidence="1" id="KW-0472">Membrane</keyword>
<dbReference type="Proteomes" id="UP001595722">
    <property type="component" value="Unassembled WGS sequence"/>
</dbReference>
<proteinExistence type="predicted"/>
<keyword evidence="1" id="KW-1133">Transmembrane helix</keyword>
<accession>A0ABV7VUZ9</accession>
<evidence type="ECO:0000256" key="1">
    <source>
        <dbReference type="SAM" id="Phobius"/>
    </source>
</evidence>
<keyword evidence="3" id="KW-1185">Reference proteome</keyword>
<feature type="transmembrane region" description="Helical" evidence="1">
    <location>
        <begin position="36"/>
        <end position="56"/>
    </location>
</feature>
<dbReference type="EMBL" id="JBHRYB010000013">
    <property type="protein sequence ID" value="MFC3681034.1"/>
    <property type="molecule type" value="Genomic_DNA"/>
</dbReference>
<gene>
    <name evidence="2" type="ORF">ACFOMG_13080</name>
</gene>
<name>A0ABV7VUZ9_9GAMM</name>
<evidence type="ECO:0008006" key="4">
    <source>
        <dbReference type="Google" id="ProtNLM"/>
    </source>
</evidence>
<dbReference type="RefSeq" id="WP_376867190.1">
    <property type="nucleotide sequence ID" value="NZ_JBHRYB010000013.1"/>
</dbReference>
<organism evidence="2 3">
    <name type="scientific">Bacterioplanoides pacificum</name>
    <dbReference type="NCBI Taxonomy" id="1171596"/>
    <lineage>
        <taxon>Bacteria</taxon>
        <taxon>Pseudomonadati</taxon>
        <taxon>Pseudomonadota</taxon>
        <taxon>Gammaproteobacteria</taxon>
        <taxon>Oceanospirillales</taxon>
        <taxon>Oceanospirillaceae</taxon>
        <taxon>Bacterioplanoides</taxon>
    </lineage>
</organism>
<keyword evidence="1" id="KW-0812">Transmembrane</keyword>
<protein>
    <recommendedName>
        <fullName evidence="4">Toxin CptA</fullName>
    </recommendedName>
</protein>
<comment type="caution">
    <text evidence="2">The sequence shown here is derived from an EMBL/GenBank/DDBJ whole genome shotgun (WGS) entry which is preliminary data.</text>
</comment>
<sequence length="136" mass="16140">MRASAEWRIAPSRSQPWRDYGALLLLLLAVYLQLPWHPLLCLLILAPVAAVAGLVLRRQPAVSALGYQLQHNTPQWWLEQDGKRYRVRWRDGCVRRRDYLILHWSWWPWQRLIIRPDSCVSREEFRRLKAALYGVA</sequence>
<evidence type="ECO:0000313" key="2">
    <source>
        <dbReference type="EMBL" id="MFC3681034.1"/>
    </source>
</evidence>
<evidence type="ECO:0000313" key="3">
    <source>
        <dbReference type="Proteomes" id="UP001595722"/>
    </source>
</evidence>